<reference evidence="9 10" key="1">
    <citation type="submission" date="2024-03" db="EMBL/GenBank/DDBJ databases">
        <title>Ignisphaera cupida sp. nov., a hyperthermophilic hydrolytic archaeon from a hot spring of Kamchatka, and proposal of Ignisphaeraceae fam. nov.</title>
        <authorList>
            <person name="Podosokorskaya O.A."/>
            <person name="Elcheninov A.G."/>
            <person name="Maltseva A.I."/>
            <person name="Zayulina K.S."/>
            <person name="Novikov A."/>
            <person name="Merkel A.Y."/>
        </authorList>
    </citation>
    <scope>NUCLEOTIDE SEQUENCE [LARGE SCALE GENOMIC DNA]</scope>
    <source>
        <strain evidence="9 10">38H-sp</strain>
    </source>
</reference>
<dbReference type="InterPro" id="IPR014718">
    <property type="entry name" value="GH-type_carb-bd"/>
</dbReference>
<keyword evidence="10" id="KW-1185">Reference proteome</keyword>
<evidence type="ECO:0000313" key="10">
    <source>
        <dbReference type="Proteomes" id="UP001466331"/>
    </source>
</evidence>
<dbReference type="RefSeq" id="WP_420068402.1">
    <property type="nucleotide sequence ID" value="NZ_JBCHKQ010000001.1"/>
</dbReference>
<keyword evidence="7 8" id="KW-0119">Carbohydrate metabolism</keyword>
<protein>
    <recommendedName>
        <fullName evidence="5 8">Aldose 1-epimerase</fullName>
        <ecNumber evidence="4 8">5.1.3.3</ecNumber>
    </recommendedName>
</protein>
<keyword evidence="6 8" id="KW-0413">Isomerase</keyword>
<dbReference type="GO" id="GO:0016853">
    <property type="term" value="F:isomerase activity"/>
    <property type="evidence" value="ECO:0007669"/>
    <property type="project" value="UniProtKB-KW"/>
</dbReference>
<evidence type="ECO:0000256" key="7">
    <source>
        <dbReference type="ARBA" id="ARBA00023277"/>
    </source>
</evidence>
<dbReference type="PANTHER" id="PTHR10091:SF0">
    <property type="entry name" value="GALACTOSE MUTAROTASE"/>
    <property type="match status" value="1"/>
</dbReference>
<organism evidence="9 10">
    <name type="scientific">Rarispira pelagica</name>
    <dbReference type="NCBI Taxonomy" id="3141764"/>
    <lineage>
        <taxon>Bacteria</taxon>
        <taxon>Pseudomonadati</taxon>
        <taxon>Spirochaetota</taxon>
        <taxon>Spirochaetia</taxon>
        <taxon>Winmispirales</taxon>
        <taxon>Winmispiraceae</taxon>
        <taxon>Rarispira</taxon>
    </lineage>
</organism>
<evidence type="ECO:0000256" key="6">
    <source>
        <dbReference type="ARBA" id="ARBA00023235"/>
    </source>
</evidence>
<dbReference type="InterPro" id="IPR011013">
    <property type="entry name" value="Gal_mutarotase_sf_dom"/>
</dbReference>
<dbReference type="NCBIfam" id="NF008277">
    <property type="entry name" value="PRK11055.1"/>
    <property type="match status" value="1"/>
</dbReference>
<gene>
    <name evidence="9" type="ORF">WKV44_00145</name>
</gene>
<evidence type="ECO:0000256" key="3">
    <source>
        <dbReference type="ARBA" id="ARBA00006206"/>
    </source>
</evidence>
<dbReference type="PIRSF" id="PIRSF005096">
    <property type="entry name" value="GALM"/>
    <property type="match status" value="1"/>
</dbReference>
<evidence type="ECO:0000256" key="2">
    <source>
        <dbReference type="ARBA" id="ARBA00005028"/>
    </source>
</evidence>
<comment type="catalytic activity">
    <reaction evidence="1 8">
        <text>alpha-D-glucose = beta-D-glucose</text>
        <dbReference type="Rhea" id="RHEA:10264"/>
        <dbReference type="ChEBI" id="CHEBI:15903"/>
        <dbReference type="ChEBI" id="CHEBI:17925"/>
        <dbReference type="EC" id="5.1.3.3"/>
    </reaction>
</comment>
<evidence type="ECO:0000256" key="1">
    <source>
        <dbReference type="ARBA" id="ARBA00001614"/>
    </source>
</evidence>
<dbReference type="Proteomes" id="UP001466331">
    <property type="component" value="Unassembled WGS sequence"/>
</dbReference>
<evidence type="ECO:0000256" key="8">
    <source>
        <dbReference type="PIRNR" id="PIRNR005096"/>
    </source>
</evidence>
<comment type="pathway">
    <text evidence="2 8">Carbohydrate metabolism; hexose metabolism.</text>
</comment>
<comment type="caution">
    <text evidence="9">The sequence shown here is derived from an EMBL/GenBank/DDBJ whole genome shotgun (WGS) entry which is preliminary data.</text>
</comment>
<dbReference type="InterPro" id="IPR018052">
    <property type="entry name" value="Ald1_epimerase_CS"/>
</dbReference>
<dbReference type="InterPro" id="IPR047215">
    <property type="entry name" value="Galactose_mutarotase-like"/>
</dbReference>
<dbReference type="InterPro" id="IPR015443">
    <property type="entry name" value="Aldose_1-epimerase"/>
</dbReference>
<dbReference type="PANTHER" id="PTHR10091">
    <property type="entry name" value="ALDOSE-1-EPIMERASE"/>
    <property type="match status" value="1"/>
</dbReference>
<dbReference type="EMBL" id="JBCHKQ010000001">
    <property type="protein sequence ID" value="MEM5946948.1"/>
    <property type="molecule type" value="Genomic_DNA"/>
</dbReference>
<dbReference type="PROSITE" id="PS00545">
    <property type="entry name" value="ALDOSE_1_EPIMERASE"/>
    <property type="match status" value="1"/>
</dbReference>
<sequence>MKIKTGTFGKTEAGEVKYYMLTNKNGYSCTIINYGATLVSFKMPDRHGKTEEITLGFDNIQDYLTRSPYFGATIGRFANRISRAAFTIDGTEYKLIPNEGENQLHGGPGGLHTLLWDGDVFNNDYSATIVLSCSSPDGDQGYPGNLSVTTSYTLTENNELVMEYLAETDKKTHVNLTNHAYWNLAGAGSGKIYDHILYLDCTHYLPVDNESIPTGEKKQVTGTAFDFTTEKPIGRDIEKIPPGYDHCMVLREHNPYDPVAFARVEEPSSGRCMEISTTKPGVQFYTGNHLNDIEIADKKIARRHEAFCLETQYFPDTPNKENFPSSLLEPDKTYRQKTVYKFFTK</sequence>
<comment type="similarity">
    <text evidence="3 8">Belongs to the aldose epimerase family.</text>
</comment>
<accession>A0ABU9U8E5</accession>
<proteinExistence type="inferred from homology"/>
<evidence type="ECO:0000313" key="9">
    <source>
        <dbReference type="EMBL" id="MEM5946948.1"/>
    </source>
</evidence>
<dbReference type="Pfam" id="PF01263">
    <property type="entry name" value="Aldose_epim"/>
    <property type="match status" value="1"/>
</dbReference>
<dbReference type="SUPFAM" id="SSF74650">
    <property type="entry name" value="Galactose mutarotase-like"/>
    <property type="match status" value="1"/>
</dbReference>
<name>A0ABU9U8E5_9SPIR</name>
<dbReference type="CDD" id="cd09019">
    <property type="entry name" value="galactose_mutarotase_like"/>
    <property type="match status" value="1"/>
</dbReference>
<evidence type="ECO:0000256" key="4">
    <source>
        <dbReference type="ARBA" id="ARBA00013185"/>
    </source>
</evidence>
<evidence type="ECO:0000256" key="5">
    <source>
        <dbReference type="ARBA" id="ARBA00014165"/>
    </source>
</evidence>
<dbReference type="InterPro" id="IPR008183">
    <property type="entry name" value="Aldose_1/G6P_1-epimerase"/>
</dbReference>
<dbReference type="EC" id="5.1.3.3" evidence="4 8"/>
<dbReference type="Gene3D" id="2.70.98.10">
    <property type="match status" value="1"/>
</dbReference>